<dbReference type="AlphaFoldDB" id="A0A8D8YTQ3"/>
<organism evidence="1">
    <name type="scientific">Cacopsylla melanoneura</name>
    <dbReference type="NCBI Taxonomy" id="428564"/>
    <lineage>
        <taxon>Eukaryota</taxon>
        <taxon>Metazoa</taxon>
        <taxon>Ecdysozoa</taxon>
        <taxon>Arthropoda</taxon>
        <taxon>Hexapoda</taxon>
        <taxon>Insecta</taxon>
        <taxon>Pterygota</taxon>
        <taxon>Neoptera</taxon>
        <taxon>Paraneoptera</taxon>
        <taxon>Hemiptera</taxon>
        <taxon>Sternorrhyncha</taxon>
        <taxon>Psylloidea</taxon>
        <taxon>Psyllidae</taxon>
        <taxon>Psyllinae</taxon>
        <taxon>Cacopsylla</taxon>
    </lineage>
</organism>
<name>A0A8D8YTQ3_9HEMI</name>
<dbReference type="EMBL" id="HBUF01393948">
    <property type="protein sequence ID" value="CAG6734830.1"/>
    <property type="molecule type" value="Transcribed_RNA"/>
</dbReference>
<sequence>MFAWSVLSTCYISPLVVKVGSASSKTCIILIFSNPHIVFSIVFSLSSLCTSTIKISGKLSVFFWTSDLNPFRFKLQSSEIESDLVSKKSKTTNRPPFIGCDMISFKSV</sequence>
<protein>
    <submittedName>
        <fullName evidence="1">Uncharacterized protein</fullName>
    </submittedName>
</protein>
<evidence type="ECO:0000313" key="1">
    <source>
        <dbReference type="EMBL" id="CAG6734830.1"/>
    </source>
</evidence>
<proteinExistence type="predicted"/>
<accession>A0A8D8YTQ3</accession>
<reference evidence="1" key="1">
    <citation type="submission" date="2021-05" db="EMBL/GenBank/DDBJ databases">
        <authorList>
            <person name="Alioto T."/>
            <person name="Alioto T."/>
            <person name="Gomez Garrido J."/>
        </authorList>
    </citation>
    <scope>NUCLEOTIDE SEQUENCE</scope>
</reference>